<sequence length="189" mass="21203">MERAFFARPFMLARTAEPNSEDTVNTTRNVTIKIKNSSRKYILEDPRQMSYTYSGSCSSDPKPTIRKNKEEVCSFSKTPNTACGAVGAMTYQIISDDRKCIGELAIMFSVPYNYNFYENWFALGVYAAGISCNYDLYYQMYNESGPFTRTNGTGCSIDYSKNTVLVVGTMSPQSKSVILVELCDVKGNK</sequence>
<dbReference type="GO" id="GO:0044218">
    <property type="term" value="C:other organism cell membrane"/>
    <property type="evidence" value="ECO:0007669"/>
    <property type="project" value="UniProtKB-KW"/>
</dbReference>
<evidence type="ECO:0000256" key="3">
    <source>
        <dbReference type="ARBA" id="ARBA00022537"/>
    </source>
</evidence>
<dbReference type="PANTHER" id="PTHR40388">
    <property type="entry name" value="BRYOPORIN"/>
    <property type="match status" value="1"/>
</dbReference>
<keyword evidence="4" id="KW-1053">Target membrane</keyword>
<accession>A0A3B1KDV9</accession>
<reference evidence="6" key="4">
    <citation type="submission" date="2025-09" db="UniProtKB">
        <authorList>
            <consortium name="Ensembl"/>
        </authorList>
    </citation>
    <scope>IDENTIFICATION</scope>
</reference>
<dbReference type="GO" id="GO:0042151">
    <property type="term" value="C:nematocyst"/>
    <property type="evidence" value="ECO:0007669"/>
    <property type="project" value="UniProtKB-SubCell"/>
</dbReference>
<protein>
    <submittedName>
        <fullName evidence="6">DELTA-thalatoxin-Avl1a-like</fullName>
    </submittedName>
</protein>
<evidence type="ECO:0000256" key="1">
    <source>
        <dbReference type="ARBA" id="ARBA00004175"/>
    </source>
</evidence>
<dbReference type="Pfam" id="PF06369">
    <property type="entry name" value="Anemone_cytotox"/>
    <property type="match status" value="1"/>
</dbReference>
<evidence type="ECO:0000256" key="5">
    <source>
        <dbReference type="ARBA" id="ARBA00023331"/>
    </source>
</evidence>
<organism evidence="6 7">
    <name type="scientific">Astyanax mexicanus</name>
    <name type="common">Blind cave fish</name>
    <name type="synonym">Astyanax fasciatus mexicanus</name>
    <dbReference type="NCBI Taxonomy" id="7994"/>
    <lineage>
        <taxon>Eukaryota</taxon>
        <taxon>Metazoa</taxon>
        <taxon>Chordata</taxon>
        <taxon>Craniata</taxon>
        <taxon>Vertebrata</taxon>
        <taxon>Euteleostomi</taxon>
        <taxon>Actinopterygii</taxon>
        <taxon>Neopterygii</taxon>
        <taxon>Teleostei</taxon>
        <taxon>Ostariophysi</taxon>
        <taxon>Characiformes</taxon>
        <taxon>Characoidei</taxon>
        <taxon>Acestrorhamphidae</taxon>
        <taxon>Acestrorhamphinae</taxon>
        <taxon>Astyanax</taxon>
    </lineage>
</organism>
<keyword evidence="7" id="KW-1185">Reference proteome</keyword>
<dbReference type="SUPFAM" id="SSF63724">
    <property type="entry name" value="Cytolysin/lectin"/>
    <property type="match status" value="1"/>
</dbReference>
<dbReference type="GO" id="GO:0051715">
    <property type="term" value="P:cytolysis in another organism"/>
    <property type="evidence" value="ECO:0007669"/>
    <property type="project" value="InterPro"/>
</dbReference>
<dbReference type="InterPro" id="IPR015926">
    <property type="entry name" value="Cytolysin/lectin"/>
</dbReference>
<keyword evidence="5" id="KW-0166">Nematocyst</keyword>
<comment type="subcellular location">
    <subcellularLocation>
        <location evidence="2">Nematocyst</location>
    </subcellularLocation>
    <subcellularLocation>
        <location evidence="1">Target cell membrane</location>
    </subcellularLocation>
</comment>
<proteinExistence type="predicted"/>
<dbReference type="Ensembl" id="ENSAMXT00000030282.1">
    <property type="protein sequence ID" value="ENSAMXP00000052673.1"/>
    <property type="gene ID" value="ENSAMXG00000038400.1"/>
</dbReference>
<dbReference type="Proteomes" id="UP000018467">
    <property type="component" value="Unassembled WGS sequence"/>
</dbReference>
<dbReference type="GeneTree" id="ENSGT00940000164286"/>
<evidence type="ECO:0000313" key="7">
    <source>
        <dbReference type="Proteomes" id="UP000018467"/>
    </source>
</evidence>
<reference evidence="7" key="1">
    <citation type="submission" date="2013-03" db="EMBL/GenBank/DDBJ databases">
        <authorList>
            <person name="Jeffery W."/>
            <person name="Warren W."/>
            <person name="Wilson R.K."/>
        </authorList>
    </citation>
    <scope>NUCLEOTIDE SEQUENCE</scope>
    <source>
        <strain evidence="7">female</strain>
    </source>
</reference>
<keyword evidence="3" id="KW-1052">Target cell membrane</keyword>
<evidence type="ECO:0000256" key="4">
    <source>
        <dbReference type="ARBA" id="ARBA00023298"/>
    </source>
</evidence>
<dbReference type="Bgee" id="ENSAMXG00000038400">
    <property type="expression patterns" value="Expressed in pharyngeal gill and 3 other cell types or tissues"/>
</dbReference>
<dbReference type="GO" id="GO:0015267">
    <property type="term" value="F:channel activity"/>
    <property type="evidence" value="ECO:0007669"/>
    <property type="project" value="InterPro"/>
</dbReference>
<dbReference type="PANTHER" id="PTHR40388:SF1">
    <property type="entry name" value="BRYOPORIN"/>
    <property type="match status" value="1"/>
</dbReference>
<reference evidence="7" key="2">
    <citation type="journal article" date="2014" name="Nat. Commun.">
        <title>The cavefish genome reveals candidate genes for eye loss.</title>
        <authorList>
            <person name="McGaugh S.E."/>
            <person name="Gross J.B."/>
            <person name="Aken B."/>
            <person name="Blin M."/>
            <person name="Borowsky R."/>
            <person name="Chalopin D."/>
            <person name="Hinaux H."/>
            <person name="Jeffery W.R."/>
            <person name="Keene A."/>
            <person name="Ma L."/>
            <person name="Minx P."/>
            <person name="Murphy D."/>
            <person name="O'Quin K.E."/>
            <person name="Retaux S."/>
            <person name="Rohner N."/>
            <person name="Searle S.M."/>
            <person name="Stahl B.A."/>
            <person name="Tabin C."/>
            <person name="Volff J.N."/>
            <person name="Yoshizawa M."/>
            <person name="Warren W.C."/>
        </authorList>
    </citation>
    <scope>NUCLEOTIDE SEQUENCE [LARGE SCALE GENOMIC DNA]</scope>
    <source>
        <strain evidence="7">female</strain>
    </source>
</reference>
<dbReference type="AlphaFoldDB" id="A0A3B1KDV9"/>
<evidence type="ECO:0000256" key="2">
    <source>
        <dbReference type="ARBA" id="ARBA00004532"/>
    </source>
</evidence>
<keyword evidence="4" id="KW-0472">Membrane</keyword>
<dbReference type="Gene3D" id="2.60.270.20">
    <property type="entry name" value="Cytolysin/lectin"/>
    <property type="match status" value="1"/>
</dbReference>
<dbReference type="GO" id="GO:0006812">
    <property type="term" value="P:monoatomic cation transport"/>
    <property type="evidence" value="ECO:0007669"/>
    <property type="project" value="InterPro"/>
</dbReference>
<reference evidence="6" key="3">
    <citation type="submission" date="2025-08" db="UniProtKB">
        <authorList>
            <consortium name="Ensembl"/>
        </authorList>
    </citation>
    <scope>IDENTIFICATION</scope>
</reference>
<evidence type="ECO:0000313" key="6">
    <source>
        <dbReference type="Ensembl" id="ENSAMXP00000052673.1"/>
    </source>
</evidence>
<dbReference type="GO" id="GO:0046931">
    <property type="term" value="P:pore complex assembly"/>
    <property type="evidence" value="ECO:0007669"/>
    <property type="project" value="InterPro"/>
</dbReference>
<dbReference type="GO" id="GO:0046930">
    <property type="term" value="C:pore complex"/>
    <property type="evidence" value="ECO:0007669"/>
    <property type="project" value="InterPro"/>
</dbReference>
<name>A0A3B1KDV9_ASTMX</name>
<dbReference type="InterPro" id="IPR009104">
    <property type="entry name" value="Anemon_actinoporin-like"/>
</dbReference>
<dbReference type="InterPro" id="IPR050677">
    <property type="entry name" value="Actinoporin_PFT"/>
</dbReference>